<accession>A0A931FZB6</accession>
<feature type="binding site" evidence="3">
    <location>
        <position position="303"/>
    </location>
    <ligand>
        <name>Zn(2+)</name>
        <dbReference type="ChEBI" id="CHEBI:29105"/>
        <label>2</label>
    </ligand>
</feature>
<keyword evidence="3" id="KW-0862">Zinc</keyword>
<dbReference type="RefSeq" id="WP_196416373.1">
    <property type="nucleotide sequence ID" value="NZ_JADQTO010000011.1"/>
</dbReference>
<feature type="binding site" evidence="3">
    <location>
        <position position="53"/>
    </location>
    <ligand>
        <name>Mg(2+)</name>
        <dbReference type="ChEBI" id="CHEBI:18420"/>
    </ligand>
</feature>
<evidence type="ECO:0000256" key="5">
    <source>
        <dbReference type="SAM" id="MobiDB-lite"/>
    </source>
</evidence>
<evidence type="ECO:0000256" key="2">
    <source>
        <dbReference type="PIRSR" id="PIRSR601952-1"/>
    </source>
</evidence>
<comment type="cofactor">
    <cofactor evidence="3">
        <name>Zn(2+)</name>
        <dbReference type="ChEBI" id="CHEBI:29105"/>
    </cofactor>
    <text evidence="3">Binds 2 Zn(2+) ions.</text>
</comment>
<dbReference type="PANTHER" id="PTHR11596:SF5">
    <property type="entry name" value="ALKALINE PHOSPHATASE"/>
    <property type="match status" value="1"/>
</dbReference>
<name>A0A931FZB6_9ACTN</name>
<dbReference type="Gene3D" id="3.40.720.10">
    <property type="entry name" value="Alkaline Phosphatase, subunit A"/>
    <property type="match status" value="1"/>
</dbReference>
<feature type="binding site" evidence="3">
    <location>
        <position position="387"/>
    </location>
    <ligand>
        <name>Zn(2+)</name>
        <dbReference type="ChEBI" id="CHEBI:29105"/>
        <label>2</label>
    </ligand>
</feature>
<dbReference type="SMART" id="SM00098">
    <property type="entry name" value="alkPPc"/>
    <property type="match status" value="1"/>
</dbReference>
<comment type="cofactor">
    <cofactor evidence="3">
        <name>Mg(2+)</name>
        <dbReference type="ChEBI" id="CHEBI:18420"/>
    </cofactor>
    <text evidence="3">Binds 1 Mg(2+) ion.</text>
</comment>
<dbReference type="SUPFAM" id="SSF53649">
    <property type="entry name" value="Alkaline phosphatase-like"/>
    <property type="match status" value="1"/>
</dbReference>
<dbReference type="PRINTS" id="PR00113">
    <property type="entry name" value="ALKPHPHTASE"/>
</dbReference>
<protein>
    <submittedName>
        <fullName evidence="6">Alkaline phosphatase</fullName>
    </submittedName>
</protein>
<evidence type="ECO:0000313" key="7">
    <source>
        <dbReference type="Proteomes" id="UP000598146"/>
    </source>
</evidence>
<feature type="binding site" evidence="3">
    <location>
        <position position="150"/>
    </location>
    <ligand>
        <name>Mg(2+)</name>
        <dbReference type="ChEBI" id="CHEBI:18420"/>
    </ligand>
</feature>
<dbReference type="InterPro" id="IPR001952">
    <property type="entry name" value="Alkaline_phosphatase"/>
</dbReference>
<feature type="binding site" evidence="3">
    <location>
        <position position="341"/>
    </location>
    <ligand>
        <name>Zn(2+)</name>
        <dbReference type="ChEBI" id="CHEBI:29105"/>
        <label>2</label>
    </ligand>
</feature>
<gene>
    <name evidence="6" type="ORF">I4J89_24430</name>
</gene>
<dbReference type="AlphaFoldDB" id="A0A931FZB6"/>
<keyword evidence="1" id="KW-0597">Phosphoprotein</keyword>
<comment type="similarity">
    <text evidence="4">Belongs to the alkaline phosphatase family.</text>
</comment>
<organism evidence="6 7">
    <name type="scientific">Actinoplanes aureus</name>
    <dbReference type="NCBI Taxonomy" id="2792083"/>
    <lineage>
        <taxon>Bacteria</taxon>
        <taxon>Bacillati</taxon>
        <taxon>Actinomycetota</taxon>
        <taxon>Actinomycetes</taxon>
        <taxon>Micromonosporales</taxon>
        <taxon>Micromonosporaceae</taxon>
        <taxon>Actinoplanes</taxon>
    </lineage>
</organism>
<dbReference type="EMBL" id="JADQTO010000011">
    <property type="protein sequence ID" value="MBG0564600.1"/>
    <property type="molecule type" value="Genomic_DNA"/>
</dbReference>
<keyword evidence="3" id="KW-0479">Metal-binding</keyword>
<evidence type="ECO:0000313" key="6">
    <source>
        <dbReference type="EMBL" id="MBG0564600.1"/>
    </source>
</evidence>
<comment type="caution">
    <text evidence="6">The sequence shown here is derived from an EMBL/GenBank/DDBJ whole genome shotgun (WGS) entry which is preliminary data.</text>
</comment>
<dbReference type="GO" id="GO:0046872">
    <property type="term" value="F:metal ion binding"/>
    <property type="evidence" value="ECO:0007669"/>
    <property type="project" value="UniProtKB-KW"/>
</dbReference>
<keyword evidence="3" id="KW-0460">Magnesium</keyword>
<feature type="binding site" evidence="3">
    <location>
        <position position="342"/>
    </location>
    <ligand>
        <name>Zn(2+)</name>
        <dbReference type="ChEBI" id="CHEBI:29105"/>
        <label>2</label>
    </ligand>
</feature>
<dbReference type="CDD" id="cd16012">
    <property type="entry name" value="ALP"/>
    <property type="match status" value="1"/>
</dbReference>
<dbReference type="InterPro" id="IPR017850">
    <property type="entry name" value="Alkaline_phosphatase_core_sf"/>
</dbReference>
<sequence length="423" mass="44390">MLVRSVRWLAAPVVAGAVAAAGLTLVNPLREAGAEAPDRGRPGVRNVIFINGDGMASAHREAARLYYAGMDGQLTMDKLPVSGQLTTSPDDPESAITDSAAGASAWATGVRTYNGAISVDVDGNPLPILGAQAKQAGKATGLVTTAQVTDASPAAFFSNSVDRAAQDDIARQYLEKSKPDVILGGGEDWWLPAGTPGAYPDQPAEDPTEGSRGTKGNLIAQAQADGYQYVSTPAQLAAAGRGKLLGLFANQEMFQQRAEGQGDVYDPVVSLATMTKKALTNLSTDRDGFFLLIEEEGVDEFAHRNNGVRTLQTMGELDKAVAVARAYAATHRDTLVVVTGDHETGGLAVEDVDTADESGTGTSAEDGPFAVKGSPFQFYIDWTTTGHTGVDVPVTAYGPLAERFTGKHPNTHVYDVLEPVLTR</sequence>
<keyword evidence="7" id="KW-1185">Reference proteome</keyword>
<feature type="active site" description="Phosphoserine intermediate" evidence="2">
    <location>
        <position position="99"/>
    </location>
</feature>
<dbReference type="GO" id="GO:0004035">
    <property type="term" value="F:alkaline phosphatase activity"/>
    <property type="evidence" value="ECO:0007669"/>
    <property type="project" value="TreeGrafter"/>
</dbReference>
<feature type="binding site" evidence="3">
    <location>
        <position position="53"/>
    </location>
    <ligand>
        <name>Zn(2+)</name>
        <dbReference type="ChEBI" id="CHEBI:29105"/>
        <label>2</label>
    </ligand>
</feature>
<evidence type="ECO:0000256" key="1">
    <source>
        <dbReference type="ARBA" id="ARBA00022553"/>
    </source>
</evidence>
<feature type="region of interest" description="Disordered" evidence="5">
    <location>
        <begin position="194"/>
        <end position="215"/>
    </location>
</feature>
<evidence type="ECO:0000256" key="3">
    <source>
        <dbReference type="PIRSR" id="PIRSR601952-2"/>
    </source>
</evidence>
<dbReference type="Pfam" id="PF00245">
    <property type="entry name" value="Alk_phosphatase"/>
    <property type="match status" value="2"/>
</dbReference>
<feature type="binding site" evidence="3">
    <location>
        <position position="152"/>
    </location>
    <ligand>
        <name>Mg(2+)</name>
        <dbReference type="ChEBI" id="CHEBI:18420"/>
    </ligand>
</feature>
<reference evidence="6" key="1">
    <citation type="submission" date="2020-11" db="EMBL/GenBank/DDBJ databases">
        <title>Isolation and identification of active actinomycetes.</title>
        <authorList>
            <person name="Sun X."/>
        </authorList>
    </citation>
    <scope>NUCLEOTIDE SEQUENCE</scope>
    <source>
        <strain evidence="6">NEAU-A11</strain>
    </source>
</reference>
<evidence type="ECO:0000256" key="4">
    <source>
        <dbReference type="RuleBase" id="RU003946"/>
    </source>
</evidence>
<feature type="binding site" evidence="3">
    <location>
        <position position="299"/>
    </location>
    <ligand>
        <name>Zn(2+)</name>
        <dbReference type="ChEBI" id="CHEBI:29105"/>
        <label>2</label>
    </ligand>
</feature>
<feature type="binding site" evidence="3">
    <location>
        <position position="294"/>
    </location>
    <ligand>
        <name>Mg(2+)</name>
        <dbReference type="ChEBI" id="CHEBI:18420"/>
    </ligand>
</feature>
<proteinExistence type="inferred from homology"/>
<dbReference type="Proteomes" id="UP000598146">
    <property type="component" value="Unassembled WGS sequence"/>
</dbReference>
<dbReference type="PANTHER" id="PTHR11596">
    <property type="entry name" value="ALKALINE PHOSPHATASE"/>
    <property type="match status" value="1"/>
</dbReference>